<evidence type="ECO:0000259" key="7">
    <source>
        <dbReference type="PROSITE" id="PS50177"/>
    </source>
</evidence>
<dbReference type="Proteomes" id="UP000242146">
    <property type="component" value="Unassembled WGS sequence"/>
</dbReference>
<comment type="similarity">
    <text evidence="2">Belongs to the NXF family.</text>
</comment>
<dbReference type="SUPFAM" id="SSF54427">
    <property type="entry name" value="NTF2-like"/>
    <property type="match status" value="1"/>
</dbReference>
<dbReference type="InterPro" id="IPR018222">
    <property type="entry name" value="Nuclear_transport_factor_2_euk"/>
</dbReference>
<dbReference type="GO" id="GO:0016973">
    <property type="term" value="P:poly(A)+ mRNA export from nucleus"/>
    <property type="evidence" value="ECO:0007669"/>
    <property type="project" value="TreeGrafter"/>
</dbReference>
<keyword evidence="9" id="KW-1185">Reference proteome</keyword>
<dbReference type="AlphaFoldDB" id="A0A1X2G208"/>
<dbReference type="GO" id="GO:0005634">
    <property type="term" value="C:nucleus"/>
    <property type="evidence" value="ECO:0007669"/>
    <property type="project" value="UniProtKB-SubCell"/>
</dbReference>
<gene>
    <name evidence="8" type="ORF">DM01DRAFT_1341141</name>
</gene>
<evidence type="ECO:0000256" key="5">
    <source>
        <dbReference type="ARBA" id="ARBA00023242"/>
    </source>
</evidence>
<evidence type="ECO:0000313" key="8">
    <source>
        <dbReference type="EMBL" id="ORX41934.1"/>
    </source>
</evidence>
<dbReference type="SUPFAM" id="SSF52058">
    <property type="entry name" value="L domain-like"/>
    <property type="match status" value="1"/>
</dbReference>
<dbReference type="InterPro" id="IPR032675">
    <property type="entry name" value="LRR_dom_sf"/>
</dbReference>
<evidence type="ECO:0000256" key="3">
    <source>
        <dbReference type="ARBA" id="ARBA00022448"/>
    </source>
</evidence>
<evidence type="ECO:0000256" key="1">
    <source>
        <dbReference type="ARBA" id="ARBA00004123"/>
    </source>
</evidence>
<dbReference type="GO" id="GO:0003723">
    <property type="term" value="F:RNA binding"/>
    <property type="evidence" value="ECO:0007669"/>
    <property type="project" value="TreeGrafter"/>
</dbReference>
<dbReference type="PANTHER" id="PTHR10662:SF22">
    <property type="entry name" value="NUCLEAR RNA EXPORT FACTOR 1"/>
    <property type="match status" value="1"/>
</dbReference>
<name>A0A1X2G208_9FUNG</name>
<accession>A0A1X2G208</accession>
<evidence type="ECO:0000256" key="4">
    <source>
        <dbReference type="ARBA" id="ARBA00022816"/>
    </source>
</evidence>
<dbReference type="Gene3D" id="3.80.10.10">
    <property type="entry name" value="Ribonuclease Inhibitor"/>
    <property type="match status" value="1"/>
</dbReference>
<comment type="caution">
    <text evidence="8">The sequence shown here is derived from an EMBL/GenBank/DDBJ whole genome shotgun (WGS) entry which is preliminary data.</text>
</comment>
<organism evidence="8 9">
    <name type="scientific">Hesseltinella vesiculosa</name>
    <dbReference type="NCBI Taxonomy" id="101127"/>
    <lineage>
        <taxon>Eukaryota</taxon>
        <taxon>Fungi</taxon>
        <taxon>Fungi incertae sedis</taxon>
        <taxon>Mucoromycota</taxon>
        <taxon>Mucoromycotina</taxon>
        <taxon>Mucoromycetes</taxon>
        <taxon>Mucorales</taxon>
        <taxon>Cunninghamellaceae</taxon>
        <taxon>Hesseltinella</taxon>
    </lineage>
</organism>
<dbReference type="PANTHER" id="PTHR10662">
    <property type="entry name" value="NUCLEAR RNA EXPORT FACTOR"/>
    <property type="match status" value="1"/>
</dbReference>
<sequence>MSLIQFLQIKSKKTWQPLDCKAVDQQGTLLLVVDGDLLAASIADWTSEEQTDAITTDQDEAKAKLTTMDVLRLFLNFGCGWPAMMKLAGEMFGDTVVTLSFANNRLLNLQNLSFQHNLIKSYEGLQAISGTGKLLNLRELVLDDNPLVINEIKQRGHNRGYVRNVVKRFPTIVLLDGSPIQLSEDDVESIQKTGKIMPLDTRPNYFDSDETRSIVMNFLVNYFRCFDSGDRSPLALLYHPQAIFTITNKVRLRAINRQSRKTKKTEMDDGSKLEWNTPRPQSQAKQRKEKYSPGHSLEQAAKGIMTGSEVIGETLKRLPPTEHDFSNAKDYVLDAYQTPAGMVVILHGEFKQDPSLPPFSFDRSFILLPTEPGSVTASTGSPVTIVSDALNVRDYVGNQGFQVQKKYNFQSIFMPGSVAI</sequence>
<keyword evidence="5" id="KW-0539">Nucleus</keyword>
<dbReference type="PROSITE" id="PS50177">
    <property type="entry name" value="NTF2_DOMAIN"/>
    <property type="match status" value="1"/>
</dbReference>
<dbReference type="Pfam" id="PF22602">
    <property type="entry name" value="NXF_NTF2"/>
    <property type="match status" value="1"/>
</dbReference>
<protein>
    <submittedName>
        <fullName evidence="8">NTF2-like protein</fullName>
    </submittedName>
</protein>
<dbReference type="EMBL" id="MCGT01000086">
    <property type="protein sequence ID" value="ORX41934.1"/>
    <property type="molecule type" value="Genomic_DNA"/>
</dbReference>
<evidence type="ECO:0000256" key="2">
    <source>
        <dbReference type="ARBA" id="ARBA00009285"/>
    </source>
</evidence>
<feature type="domain" description="NTF2" evidence="7">
    <location>
        <begin position="214"/>
        <end position="392"/>
    </location>
</feature>
<dbReference type="InterPro" id="IPR032710">
    <property type="entry name" value="NTF2-like_dom_sf"/>
</dbReference>
<dbReference type="InterPro" id="IPR002075">
    <property type="entry name" value="NTF2_dom"/>
</dbReference>
<feature type="region of interest" description="Disordered" evidence="6">
    <location>
        <begin position="257"/>
        <end position="295"/>
    </location>
</feature>
<proteinExistence type="inferred from homology"/>
<dbReference type="Gene3D" id="3.10.450.50">
    <property type="match status" value="1"/>
</dbReference>
<reference evidence="8 9" key="1">
    <citation type="submission" date="2016-07" db="EMBL/GenBank/DDBJ databases">
        <title>Pervasive Adenine N6-methylation of Active Genes in Fungi.</title>
        <authorList>
            <consortium name="DOE Joint Genome Institute"/>
            <person name="Mondo S.J."/>
            <person name="Dannebaum R.O."/>
            <person name="Kuo R.C."/>
            <person name="Labutti K."/>
            <person name="Haridas S."/>
            <person name="Kuo A."/>
            <person name="Salamov A."/>
            <person name="Ahrendt S.R."/>
            <person name="Lipzen A."/>
            <person name="Sullivan W."/>
            <person name="Andreopoulos W.B."/>
            <person name="Clum A."/>
            <person name="Lindquist E."/>
            <person name="Daum C."/>
            <person name="Ramamoorthy G.K."/>
            <person name="Gryganskyi A."/>
            <person name="Culley D."/>
            <person name="Magnuson J.K."/>
            <person name="James T.Y."/>
            <person name="O'Malley M.A."/>
            <person name="Stajich J.E."/>
            <person name="Spatafora J.W."/>
            <person name="Visel A."/>
            <person name="Grigoriev I.V."/>
        </authorList>
    </citation>
    <scope>NUCLEOTIDE SEQUENCE [LARGE SCALE GENOMIC DNA]</scope>
    <source>
        <strain evidence="8 9">NRRL 3301</strain>
    </source>
</reference>
<dbReference type="STRING" id="101127.A0A1X2G208"/>
<keyword evidence="4" id="KW-0509">mRNA transport</keyword>
<keyword evidence="3" id="KW-0813">Transport</keyword>
<dbReference type="InterPro" id="IPR030217">
    <property type="entry name" value="NXF_fam"/>
</dbReference>
<evidence type="ECO:0000313" key="9">
    <source>
        <dbReference type="Proteomes" id="UP000242146"/>
    </source>
</evidence>
<evidence type="ECO:0000256" key="6">
    <source>
        <dbReference type="SAM" id="MobiDB-lite"/>
    </source>
</evidence>
<dbReference type="OrthoDB" id="25872at2759"/>
<comment type="subcellular location">
    <subcellularLocation>
        <location evidence="1">Nucleus</location>
    </subcellularLocation>
</comment>